<dbReference type="Proteomes" id="UP001152562">
    <property type="component" value="Unassembled WGS sequence"/>
</dbReference>
<gene>
    <name evidence="1" type="ORF">PIBRA_LOCUS11566</name>
</gene>
<proteinExistence type="predicted"/>
<reference evidence="1" key="1">
    <citation type="submission" date="2022-05" db="EMBL/GenBank/DDBJ databases">
        <authorList>
            <person name="Okamura Y."/>
        </authorList>
    </citation>
    <scope>NUCLEOTIDE SEQUENCE</scope>
</reference>
<accession>A0A9P0XHT8</accession>
<dbReference type="EMBL" id="CALOZG010000042">
    <property type="protein sequence ID" value="CAH4035506.1"/>
    <property type="molecule type" value="Genomic_DNA"/>
</dbReference>
<sequence length="313" mass="35068">MCKAASVTQLTRQARNEIPARRDERRARLLDHDWVIATRHKLIVSVNRYDRGRAGAITYPGPTYVAIIMANIPLRQLLLTHYLLACNKLATLSNFKENMRDEEGRLKPEVLFRGGPNENSKGKASRQNVPMRARCNVAKIGIINGNPRKEIIQHFILITGAGLKGISIMCKAASVTQLTRQATNEIPARRDERRAQLLDHDWVIATRHKLIVSVNRYDRGRAGAITYPGPTYVAIIMANIPLCQLLLTLYILACNNLATLSNFKENMRDEEGRLKPEVLFRGGPNENSKGSWGISKGFFPYPVPVDDGGPDYA</sequence>
<keyword evidence="2" id="KW-1185">Reference proteome</keyword>
<protein>
    <submittedName>
        <fullName evidence="1">Uncharacterized protein</fullName>
    </submittedName>
</protein>
<dbReference type="PANTHER" id="PTHR46954:SF1">
    <property type="entry name" value="C2H2-TYPE DOMAIN-CONTAINING PROTEIN"/>
    <property type="match status" value="1"/>
</dbReference>
<name>A0A9P0XHT8_PIEBR</name>
<dbReference type="PANTHER" id="PTHR46954">
    <property type="entry name" value="C2H2-TYPE DOMAIN-CONTAINING PROTEIN"/>
    <property type="match status" value="1"/>
</dbReference>
<organism evidence="1 2">
    <name type="scientific">Pieris brassicae</name>
    <name type="common">White butterfly</name>
    <name type="synonym">Large white butterfly</name>
    <dbReference type="NCBI Taxonomy" id="7116"/>
    <lineage>
        <taxon>Eukaryota</taxon>
        <taxon>Metazoa</taxon>
        <taxon>Ecdysozoa</taxon>
        <taxon>Arthropoda</taxon>
        <taxon>Hexapoda</taxon>
        <taxon>Insecta</taxon>
        <taxon>Pterygota</taxon>
        <taxon>Neoptera</taxon>
        <taxon>Endopterygota</taxon>
        <taxon>Lepidoptera</taxon>
        <taxon>Glossata</taxon>
        <taxon>Ditrysia</taxon>
        <taxon>Papilionoidea</taxon>
        <taxon>Pieridae</taxon>
        <taxon>Pierinae</taxon>
        <taxon>Pieris</taxon>
    </lineage>
</organism>
<comment type="caution">
    <text evidence="1">The sequence shown here is derived from an EMBL/GenBank/DDBJ whole genome shotgun (WGS) entry which is preliminary data.</text>
</comment>
<dbReference type="AlphaFoldDB" id="A0A9P0XHT8"/>
<evidence type="ECO:0000313" key="1">
    <source>
        <dbReference type="EMBL" id="CAH4035506.1"/>
    </source>
</evidence>
<evidence type="ECO:0000313" key="2">
    <source>
        <dbReference type="Proteomes" id="UP001152562"/>
    </source>
</evidence>